<protein>
    <submittedName>
        <fullName evidence="2">MBL fold metallo-hydrolase</fullName>
    </submittedName>
</protein>
<dbReference type="EMBL" id="JBHUEY010000001">
    <property type="protein sequence ID" value="MFD1782394.1"/>
    <property type="molecule type" value="Genomic_DNA"/>
</dbReference>
<evidence type="ECO:0000313" key="3">
    <source>
        <dbReference type="Proteomes" id="UP001597237"/>
    </source>
</evidence>
<dbReference type="Gene3D" id="3.60.15.10">
    <property type="entry name" value="Ribonuclease Z/Hydroxyacylglutathione hydrolase-like"/>
    <property type="match status" value="1"/>
</dbReference>
<sequence>METRVHEIGDRVYRLSTFVPEISPHGFTFNQFLLDADEPLLFHAGHRRMFPLISEAVRRIMPLERLRWISFGHVEADECGAMNEWLAAAPNAQIAHGQLACDISLNDMADRPPRPLADGETLDLGGKRVRFLHTPHVPHGWESGVIFEESAELLLCGDLFTHTGDPEPLTRGDIVGPAFDSEDMFHAMCLGPDTGPMLRRLAELRPRTLALMHGSSFEGDCAGALAQLAERYGEQAAARATAPH</sequence>
<dbReference type="InterPro" id="IPR045761">
    <property type="entry name" value="ODP_dom"/>
</dbReference>
<dbReference type="InterPro" id="IPR036866">
    <property type="entry name" value="RibonucZ/Hydroxyglut_hydro"/>
</dbReference>
<proteinExistence type="predicted"/>
<evidence type="ECO:0000259" key="1">
    <source>
        <dbReference type="Pfam" id="PF19583"/>
    </source>
</evidence>
<gene>
    <name evidence="2" type="ORF">ACFSC0_03225</name>
</gene>
<dbReference type="PANTHER" id="PTHR43717:SF1">
    <property type="entry name" value="ANAEROBIC NITRIC OXIDE REDUCTASE FLAVORUBREDOXIN"/>
    <property type="match status" value="1"/>
</dbReference>
<dbReference type="PANTHER" id="PTHR43717">
    <property type="entry name" value="ANAEROBIC NITRIC OXIDE REDUCTASE FLAVORUBREDOXIN"/>
    <property type="match status" value="1"/>
</dbReference>
<feature type="domain" description="ODP" evidence="1">
    <location>
        <begin position="28"/>
        <end position="165"/>
    </location>
</feature>
<dbReference type="RefSeq" id="WP_377280550.1">
    <property type="nucleotide sequence ID" value="NZ_JBHRSI010000001.1"/>
</dbReference>
<reference evidence="3" key="1">
    <citation type="journal article" date="2019" name="Int. J. Syst. Evol. Microbiol.">
        <title>The Global Catalogue of Microorganisms (GCM) 10K type strain sequencing project: providing services to taxonomists for standard genome sequencing and annotation.</title>
        <authorList>
            <consortium name="The Broad Institute Genomics Platform"/>
            <consortium name="The Broad Institute Genome Sequencing Center for Infectious Disease"/>
            <person name="Wu L."/>
            <person name="Ma J."/>
        </authorList>
    </citation>
    <scope>NUCLEOTIDE SEQUENCE [LARGE SCALE GENOMIC DNA]</scope>
    <source>
        <strain evidence="3">DFY28</strain>
    </source>
</reference>
<comment type="caution">
    <text evidence="2">The sequence shown here is derived from an EMBL/GenBank/DDBJ whole genome shotgun (WGS) entry which is preliminary data.</text>
</comment>
<evidence type="ECO:0000313" key="2">
    <source>
        <dbReference type="EMBL" id="MFD1782394.1"/>
    </source>
</evidence>
<dbReference type="Pfam" id="PF19583">
    <property type="entry name" value="ODP"/>
    <property type="match status" value="1"/>
</dbReference>
<dbReference type="Proteomes" id="UP001597237">
    <property type="component" value="Unassembled WGS sequence"/>
</dbReference>
<dbReference type="SUPFAM" id="SSF56281">
    <property type="entry name" value="Metallo-hydrolase/oxidoreductase"/>
    <property type="match status" value="1"/>
</dbReference>
<name>A0ABW4MYW7_9CAUL</name>
<accession>A0ABW4MYW7</accession>
<keyword evidence="3" id="KW-1185">Reference proteome</keyword>
<organism evidence="2 3">
    <name type="scientific">Phenylobacterium terrae</name>
    <dbReference type="NCBI Taxonomy" id="2665495"/>
    <lineage>
        <taxon>Bacteria</taxon>
        <taxon>Pseudomonadati</taxon>
        <taxon>Pseudomonadota</taxon>
        <taxon>Alphaproteobacteria</taxon>
        <taxon>Caulobacterales</taxon>
        <taxon>Caulobacteraceae</taxon>
        <taxon>Phenylobacterium</taxon>
    </lineage>
</organism>